<dbReference type="InterPro" id="IPR005672">
    <property type="entry name" value="Phosphate_PstA"/>
</dbReference>
<dbReference type="PANTHER" id="PTHR42922:SF1">
    <property type="entry name" value="PHOSPHATE TRANSPORT SYSTEM PERMEASE PROTEIN PSTA"/>
    <property type="match status" value="1"/>
</dbReference>
<name>A0ABV6G5E2_9GAMM</name>
<evidence type="ECO:0000313" key="12">
    <source>
        <dbReference type="EMBL" id="MFC0268784.1"/>
    </source>
</evidence>
<feature type="transmembrane region" description="Helical" evidence="10">
    <location>
        <begin position="103"/>
        <end position="127"/>
    </location>
</feature>
<feature type="transmembrane region" description="Helical" evidence="10">
    <location>
        <begin position="12"/>
        <end position="34"/>
    </location>
</feature>
<keyword evidence="13" id="KW-1185">Reference proteome</keyword>
<evidence type="ECO:0000256" key="4">
    <source>
        <dbReference type="ARBA" id="ARBA00022448"/>
    </source>
</evidence>
<accession>A0ABV6G5E2</accession>
<keyword evidence="4" id="KW-0813">Transport</keyword>
<reference evidence="12 13" key="1">
    <citation type="submission" date="2024-09" db="EMBL/GenBank/DDBJ databases">
        <authorList>
            <person name="Sun Q."/>
            <person name="Mori K."/>
        </authorList>
    </citation>
    <scope>NUCLEOTIDE SEQUENCE [LARGE SCALE GENOMIC DNA]</scope>
    <source>
        <strain evidence="12 13">CCM 7415</strain>
    </source>
</reference>
<dbReference type="PROSITE" id="PS50928">
    <property type="entry name" value="ABC_TM1"/>
    <property type="match status" value="1"/>
</dbReference>
<evidence type="ECO:0000256" key="6">
    <source>
        <dbReference type="ARBA" id="ARBA00022592"/>
    </source>
</evidence>
<dbReference type="InterPro" id="IPR000515">
    <property type="entry name" value="MetI-like"/>
</dbReference>
<comment type="subcellular location">
    <subcellularLocation>
        <location evidence="10">Cell inner membrane</location>
        <topology evidence="10">Multi-pass membrane protein</topology>
    </subcellularLocation>
    <subcellularLocation>
        <location evidence="1">Cell membrane</location>
        <topology evidence="1">Multi-pass membrane protein</topology>
    </subcellularLocation>
</comment>
<evidence type="ECO:0000256" key="3">
    <source>
        <dbReference type="ARBA" id="ARBA00016864"/>
    </source>
</evidence>
<keyword evidence="6" id="KW-0592">Phosphate transport</keyword>
<gene>
    <name evidence="12" type="primary">pstA</name>
    <name evidence="12" type="ORF">ACFFHW_12465</name>
</gene>
<dbReference type="Proteomes" id="UP001589814">
    <property type="component" value="Unassembled WGS sequence"/>
</dbReference>
<evidence type="ECO:0000256" key="2">
    <source>
        <dbReference type="ARBA" id="ARBA00007069"/>
    </source>
</evidence>
<evidence type="ECO:0000256" key="7">
    <source>
        <dbReference type="ARBA" id="ARBA00022692"/>
    </source>
</evidence>
<feature type="domain" description="ABC transmembrane type-1" evidence="11">
    <location>
        <begin position="66"/>
        <end position="269"/>
    </location>
</feature>
<dbReference type="RefSeq" id="WP_019950633.1">
    <property type="nucleotide sequence ID" value="NZ_JBHLVX010000050.1"/>
</dbReference>
<dbReference type="NCBIfam" id="TIGR00974">
    <property type="entry name" value="3a0107s02c"/>
    <property type="match status" value="1"/>
</dbReference>
<proteinExistence type="inferred from homology"/>
<keyword evidence="8 10" id="KW-1133">Transmembrane helix</keyword>
<evidence type="ECO:0000256" key="5">
    <source>
        <dbReference type="ARBA" id="ARBA00022475"/>
    </source>
</evidence>
<dbReference type="InterPro" id="IPR035906">
    <property type="entry name" value="MetI-like_sf"/>
</dbReference>
<keyword evidence="7 10" id="KW-0812">Transmembrane</keyword>
<dbReference type="EMBL" id="JBHLVX010000050">
    <property type="protein sequence ID" value="MFC0268784.1"/>
    <property type="molecule type" value="Genomic_DNA"/>
</dbReference>
<evidence type="ECO:0000259" key="11">
    <source>
        <dbReference type="PROSITE" id="PS50928"/>
    </source>
</evidence>
<protein>
    <recommendedName>
        <fullName evidence="3 10">Phosphate transport system permease protein PstA</fullName>
    </recommendedName>
</protein>
<evidence type="ECO:0000313" key="13">
    <source>
        <dbReference type="Proteomes" id="UP001589814"/>
    </source>
</evidence>
<dbReference type="InterPro" id="IPR051408">
    <property type="entry name" value="Phosphate_transprt_permease"/>
</dbReference>
<feature type="transmembrane region" description="Helical" evidence="10">
    <location>
        <begin position="66"/>
        <end position="91"/>
    </location>
</feature>
<keyword evidence="9 10" id="KW-0472">Membrane</keyword>
<feature type="transmembrane region" description="Helical" evidence="10">
    <location>
        <begin position="133"/>
        <end position="152"/>
    </location>
</feature>
<dbReference type="Pfam" id="PF00528">
    <property type="entry name" value="BPD_transp_1"/>
    <property type="match status" value="1"/>
</dbReference>
<evidence type="ECO:0000256" key="1">
    <source>
        <dbReference type="ARBA" id="ARBA00004651"/>
    </source>
</evidence>
<evidence type="ECO:0000256" key="9">
    <source>
        <dbReference type="ARBA" id="ARBA00023136"/>
    </source>
</evidence>
<comment type="caution">
    <text evidence="12">The sequence shown here is derived from an EMBL/GenBank/DDBJ whole genome shotgun (WGS) entry which is preliminary data.</text>
</comment>
<feature type="transmembrane region" description="Helical" evidence="10">
    <location>
        <begin position="184"/>
        <end position="205"/>
    </location>
</feature>
<dbReference type="SUPFAM" id="SSF161098">
    <property type="entry name" value="MetI-like"/>
    <property type="match status" value="1"/>
</dbReference>
<organism evidence="12 13">
    <name type="scientific">Kushneria aurantia</name>
    <dbReference type="NCBI Taxonomy" id="504092"/>
    <lineage>
        <taxon>Bacteria</taxon>
        <taxon>Pseudomonadati</taxon>
        <taxon>Pseudomonadota</taxon>
        <taxon>Gammaproteobacteria</taxon>
        <taxon>Oceanospirillales</taxon>
        <taxon>Halomonadaceae</taxon>
        <taxon>Kushneria</taxon>
    </lineage>
</organism>
<feature type="transmembrane region" description="Helical" evidence="10">
    <location>
        <begin position="250"/>
        <end position="273"/>
    </location>
</feature>
<keyword evidence="5 10" id="KW-1003">Cell membrane</keyword>
<evidence type="ECO:0000256" key="8">
    <source>
        <dbReference type="ARBA" id="ARBA00022989"/>
    </source>
</evidence>
<dbReference type="Gene3D" id="1.10.3720.10">
    <property type="entry name" value="MetI-like"/>
    <property type="match status" value="1"/>
</dbReference>
<dbReference type="PANTHER" id="PTHR42922">
    <property type="entry name" value="PHOSPHATE TRANSPORT SYSTEM PERMEASE PROTEIN PSTA"/>
    <property type="match status" value="1"/>
</dbReference>
<evidence type="ECO:0000256" key="10">
    <source>
        <dbReference type="RuleBase" id="RU363043"/>
    </source>
</evidence>
<dbReference type="CDD" id="cd06261">
    <property type="entry name" value="TM_PBP2"/>
    <property type="match status" value="1"/>
</dbReference>
<comment type="similarity">
    <text evidence="2 10">Belongs to the binding-protein-dependent transport system permease family. CysTW subfamily.</text>
</comment>
<sequence length="280" mass="30683">MTRYQKRKAINCFNMGMCVATTAFGLFWLMWLLWTLVSHGVGHLDWQVFTRPTPAPGNDGGLSNAIVGSLLVVGIGTLVGAPIGVLAGTYLAEYGRYSRLGAIVRFFNDVLLSVPSIIIGLFIYQLMVVTMGHFSALAGGVALALIMIPLVLRITENMMRLVSDEMREAAAALGIPRWKIITRIVYRAAMSGIATGVILGIARIAGESAPLLFTALNNNFFSLDVLQPIANLPIMIFQFALSPYEDWHHLAWVGAFLITFAILALNILVRFGLRSNRQEQ</sequence>